<dbReference type="PIRSF" id="PIRSF000858">
    <property type="entry name" value="SCOT-t"/>
    <property type="match status" value="1"/>
</dbReference>
<accession>A0ABS7YWJ2</accession>
<dbReference type="Pfam" id="PF01144">
    <property type="entry name" value="CoA_trans"/>
    <property type="match status" value="2"/>
</dbReference>
<name>A0ABS7YWJ2_9FIRM</name>
<dbReference type="SMART" id="SM00882">
    <property type="entry name" value="CoA_trans"/>
    <property type="match status" value="1"/>
</dbReference>
<dbReference type="EMBL" id="JAIWIY010000001">
    <property type="protein sequence ID" value="MCA2096107.1"/>
    <property type="molecule type" value="Genomic_DNA"/>
</dbReference>
<keyword evidence="2 3" id="KW-0808">Transferase</keyword>
<gene>
    <name evidence="4" type="ORF">LDJ82_04170</name>
</gene>
<comment type="similarity">
    <text evidence="1 3">Belongs to the 3-oxoacid CoA-transferase family.</text>
</comment>
<keyword evidence="5" id="KW-1185">Reference proteome</keyword>
<dbReference type="SUPFAM" id="SSF100950">
    <property type="entry name" value="NagB/RpiA/CoA transferase-like"/>
    <property type="match status" value="2"/>
</dbReference>
<dbReference type="GO" id="GO:0016740">
    <property type="term" value="F:transferase activity"/>
    <property type="evidence" value="ECO:0007669"/>
    <property type="project" value="UniProtKB-KW"/>
</dbReference>
<dbReference type="InterPro" id="IPR037171">
    <property type="entry name" value="NagB/RpiA_transferase-like"/>
</dbReference>
<proteinExistence type="inferred from homology"/>
<protein>
    <submittedName>
        <fullName evidence="4">Acyl CoA:acetate/3-ketoacid CoA transferase</fullName>
    </submittedName>
</protein>
<dbReference type="InterPro" id="IPR014388">
    <property type="entry name" value="3-oxoacid_CoA-transferase"/>
</dbReference>
<organism evidence="4 5">
    <name type="scientific">Anaerococcus degeneri</name>
    <dbReference type="NCBI Taxonomy" id="361500"/>
    <lineage>
        <taxon>Bacteria</taxon>
        <taxon>Bacillati</taxon>
        <taxon>Bacillota</taxon>
        <taxon>Tissierellia</taxon>
        <taxon>Tissierellales</taxon>
        <taxon>Peptoniphilaceae</taxon>
        <taxon>Anaerococcus</taxon>
    </lineage>
</organism>
<dbReference type="Proteomes" id="UP001198374">
    <property type="component" value="Unassembled WGS sequence"/>
</dbReference>
<evidence type="ECO:0000313" key="4">
    <source>
        <dbReference type="EMBL" id="MCA2096107.1"/>
    </source>
</evidence>
<reference evidence="5" key="1">
    <citation type="submission" date="2023-07" db="EMBL/GenBank/DDBJ databases">
        <title>FDA dAtabase for Regulatory Grade micrObial Sequences (FDA-ARGOS): Supporting development and validation of Infectious Disease Dx tests.</title>
        <authorList>
            <person name="Sproer C."/>
            <person name="Gronow S."/>
            <person name="Severitt S."/>
            <person name="Schroder I."/>
            <person name="Tallon L."/>
            <person name="Sadzewicz L."/>
            <person name="Zhao X."/>
            <person name="Boylan J."/>
            <person name="Ott S."/>
            <person name="Bowen H."/>
            <person name="Vavikolanu K."/>
            <person name="Hazen T."/>
            <person name="Aluvathingal J."/>
            <person name="Nadendla S."/>
            <person name="Lowell S."/>
            <person name="Myers T."/>
            <person name="Yan Y."/>
        </authorList>
    </citation>
    <scope>NUCLEOTIDE SEQUENCE [LARGE SCALE GENOMIC DNA]</scope>
    <source>
        <strain evidence="5">FDAARGOS_1538</strain>
    </source>
</reference>
<dbReference type="PANTHER" id="PTHR43293">
    <property type="entry name" value="ACETATE COA-TRANSFERASE YDIF"/>
    <property type="match status" value="1"/>
</dbReference>
<dbReference type="Gene3D" id="3.40.1080.10">
    <property type="entry name" value="Glutaconate Coenzyme A-transferase"/>
    <property type="match status" value="2"/>
</dbReference>
<evidence type="ECO:0000256" key="2">
    <source>
        <dbReference type="ARBA" id="ARBA00022679"/>
    </source>
</evidence>
<sequence length="523" mass="57306">MTKVIDVKDLVNSIEDGSTIATVGMTLISAAETILTEIENQFLEKNSPRDLTLVHAAGQGDRVRGIIHLAHEGLLKRIIGSHWGLQPAMMELITNEKIEAYCIPQGQICQLYRSMSRGISGHLSKTGLGTFVDPRLEGGKMNERTKKLDDISKIVNVNGEEYIWYNEIPLDYVILRGTECDENGNVTIEDEAMKLEMLPAALAAKKFGGKVIVQVKRVVQNGTLNPKDVVVPGVFIDNIVVCDDVFKNHRQTSSWYHDPSYSGQARVPVAHDEVLPLDVRKMIGRRAVYEISKGDIINLGTGIPNDVISHIVNEEGFTDDVMITVESGMYGGIGAGGIDFGIAKNTQAMITHTDQMDFYNGTGVDVTFIGFGECDKAGNVNSTKMGNISPGAGGLIDIAQGAKKVVFCGTFTAKGLKVNFDDRKLNIVNEGEVLKFVDNVKQVSLSSKEALKKDQKIVIVTERAVFELRENGMELVEIAPGIDVEKDILALMKYKPLVSDNLKVMDADIFNADSKANIKQYIK</sequence>
<comment type="caution">
    <text evidence="4">The sequence shown here is derived from an EMBL/GenBank/DDBJ whole genome shotgun (WGS) entry which is preliminary data.</text>
</comment>
<dbReference type="PANTHER" id="PTHR43293:SF1">
    <property type="entry name" value="ACETATE COA-TRANSFERASE YDIF"/>
    <property type="match status" value="1"/>
</dbReference>
<dbReference type="RefSeq" id="WP_209773711.1">
    <property type="nucleotide sequence ID" value="NZ_JAGGLO010000004.1"/>
</dbReference>
<evidence type="ECO:0000256" key="1">
    <source>
        <dbReference type="ARBA" id="ARBA00007154"/>
    </source>
</evidence>
<dbReference type="InterPro" id="IPR004165">
    <property type="entry name" value="CoA_trans_fam_I"/>
</dbReference>
<evidence type="ECO:0000256" key="3">
    <source>
        <dbReference type="PIRNR" id="PIRNR000858"/>
    </source>
</evidence>
<evidence type="ECO:0000313" key="5">
    <source>
        <dbReference type="Proteomes" id="UP001198374"/>
    </source>
</evidence>